<dbReference type="Pfam" id="PF13837">
    <property type="entry name" value="Myb_DNA-bind_4"/>
    <property type="match status" value="1"/>
</dbReference>
<dbReference type="CDD" id="cd01610">
    <property type="entry name" value="PAP2_like"/>
    <property type="match status" value="1"/>
</dbReference>
<evidence type="ECO:0000313" key="4">
    <source>
        <dbReference type="RefSeq" id="XP_026056805.1"/>
    </source>
</evidence>
<accession>A0A6P6J8R4</accession>
<sequence length="294" mass="33682">MSSNWSDSEIKALLFIRADEEICRNLRGTVSDAVTYDKITNRLREQGIHRTKSQVISKLKTLRLKYMKINDHHKQSGNGRITWMYHELCQSIWGSSHSANPVALTGSLNFEGPQSGVAKDACDGSTSSQSVDTEAPTCNAELTDEVTGFTQPPRKKSKKNKDHMIDSIATVLQTMETTFREQEALRIQEQREYEERLHKEAKEEQKEERASMMAMWKEMMEFQGNLLKDIMTRPPPTTSLPLNPHYQQHNHHSQHFSFPSPSTSYMAPYHPPDQDAEASLHPQFKSSFLEDLQD</sequence>
<feature type="compositionally biased region" description="Low complexity" evidence="1">
    <location>
        <begin position="255"/>
        <end position="264"/>
    </location>
</feature>
<dbReference type="AlphaFoldDB" id="A0A6P6J8R4"/>
<dbReference type="Gene3D" id="1.10.10.60">
    <property type="entry name" value="Homeodomain-like"/>
    <property type="match status" value="1"/>
</dbReference>
<protein>
    <submittedName>
        <fullName evidence="4">Uncharacterized protein LOC113042290</fullName>
    </submittedName>
</protein>
<dbReference type="Proteomes" id="UP000515129">
    <property type="component" value="Chromosome 24"/>
</dbReference>
<feature type="domain" description="Myb/SANT-like DNA-binding" evidence="2">
    <location>
        <begin position="3"/>
        <end position="88"/>
    </location>
</feature>
<proteinExistence type="predicted"/>
<feature type="region of interest" description="Disordered" evidence="1">
    <location>
        <begin position="117"/>
        <end position="139"/>
    </location>
</feature>
<dbReference type="PANTHER" id="PTHR47595">
    <property type="entry name" value="HEAT SHOCK 70 KDA PROTEIN 14"/>
    <property type="match status" value="1"/>
</dbReference>
<name>A0A6P6J8R4_CARAU</name>
<dbReference type="InterPro" id="IPR044822">
    <property type="entry name" value="Myb_DNA-bind_4"/>
</dbReference>
<evidence type="ECO:0000256" key="1">
    <source>
        <dbReference type="SAM" id="MobiDB-lite"/>
    </source>
</evidence>
<gene>
    <name evidence="4" type="primary">LOC113042290</name>
</gene>
<dbReference type="OrthoDB" id="691673at2759"/>
<dbReference type="KEGG" id="caua:113042290"/>
<keyword evidence="3" id="KW-1185">Reference proteome</keyword>
<evidence type="ECO:0000259" key="2">
    <source>
        <dbReference type="Pfam" id="PF13837"/>
    </source>
</evidence>
<dbReference type="GeneID" id="113042290"/>
<reference evidence="4" key="1">
    <citation type="submission" date="2025-08" db="UniProtKB">
        <authorList>
            <consortium name="RefSeq"/>
        </authorList>
    </citation>
    <scope>IDENTIFICATION</scope>
    <source>
        <strain evidence="4">Wakin</strain>
        <tissue evidence="4">Muscle</tissue>
    </source>
</reference>
<dbReference type="PANTHER" id="PTHR47595:SF1">
    <property type="entry name" value="MYB_SANT-LIKE DNA-BINDING DOMAIN-CONTAINING PROTEIN"/>
    <property type="match status" value="1"/>
</dbReference>
<evidence type="ECO:0000313" key="3">
    <source>
        <dbReference type="Proteomes" id="UP000515129"/>
    </source>
</evidence>
<feature type="region of interest" description="Disordered" evidence="1">
    <location>
        <begin position="234"/>
        <end position="294"/>
    </location>
</feature>
<dbReference type="RefSeq" id="XP_026056805.1">
    <property type="nucleotide sequence ID" value="XM_026201020.1"/>
</dbReference>
<organism evidence="3 4">
    <name type="scientific">Carassius auratus</name>
    <name type="common">Goldfish</name>
    <dbReference type="NCBI Taxonomy" id="7957"/>
    <lineage>
        <taxon>Eukaryota</taxon>
        <taxon>Metazoa</taxon>
        <taxon>Chordata</taxon>
        <taxon>Craniata</taxon>
        <taxon>Vertebrata</taxon>
        <taxon>Euteleostomi</taxon>
        <taxon>Actinopterygii</taxon>
        <taxon>Neopterygii</taxon>
        <taxon>Teleostei</taxon>
        <taxon>Ostariophysi</taxon>
        <taxon>Cypriniformes</taxon>
        <taxon>Cyprinidae</taxon>
        <taxon>Cyprininae</taxon>
        <taxon>Carassius</taxon>
    </lineage>
</organism>